<dbReference type="AlphaFoldDB" id="A0A5Q0BF08"/>
<evidence type="ECO:0000313" key="7">
    <source>
        <dbReference type="Proteomes" id="UP000325755"/>
    </source>
</evidence>
<accession>A0A5Q0BF08</accession>
<keyword evidence="2" id="KW-0680">Restriction system</keyword>
<evidence type="ECO:0000256" key="4">
    <source>
        <dbReference type="SAM" id="MobiDB-lite"/>
    </source>
</evidence>
<dbReference type="CDD" id="cd17246">
    <property type="entry name" value="RMtype1_S_SonII-TRD2-CR2_like"/>
    <property type="match status" value="1"/>
</dbReference>
<dbReference type="InterPro" id="IPR000055">
    <property type="entry name" value="Restrct_endonuc_typeI_TRD"/>
</dbReference>
<dbReference type="GO" id="GO:0003677">
    <property type="term" value="F:DNA binding"/>
    <property type="evidence" value="ECO:0007669"/>
    <property type="project" value="UniProtKB-KW"/>
</dbReference>
<evidence type="ECO:0000256" key="1">
    <source>
        <dbReference type="ARBA" id="ARBA00010923"/>
    </source>
</evidence>
<feature type="domain" description="Type I restriction modification DNA specificity" evidence="5">
    <location>
        <begin position="415"/>
        <end position="530"/>
    </location>
</feature>
<evidence type="ECO:0000256" key="2">
    <source>
        <dbReference type="ARBA" id="ARBA00022747"/>
    </source>
</evidence>
<dbReference type="RefSeq" id="WP_153247696.1">
    <property type="nucleotide sequence ID" value="NZ_CP044205.1"/>
</dbReference>
<dbReference type="EMBL" id="CP044205">
    <property type="protein sequence ID" value="QFY41712.1"/>
    <property type="molecule type" value="Genomic_DNA"/>
</dbReference>
<evidence type="ECO:0000259" key="5">
    <source>
        <dbReference type="Pfam" id="PF01420"/>
    </source>
</evidence>
<gene>
    <name evidence="6" type="ORF">F6R98_02940</name>
</gene>
<sequence length="557" mass="62740">MNAELLLQHFDRISEVPDAIPRLRRFIFDLAVRGKLVEQDPHDEPAAELLKRIQAEKVRLVREGTLRRQKQLRTVDKDEVPNISPVNWKWERLGALSTLITKGSTPTSYGHSFTETGVNFIKVEAIKKGRLFPANVTSYISEATHNFLARSRLDDGDILFSIAGSIGTCAVVTKEILPANTNQALAIIRGTKLIYIPSFLLICIQSSVAQDVLDKSRGGAMNNVSLEDIQNFVVPLPPLAEQHRIVAKVDELMTLCVQLEAAKNKRETRRDRLVKASLQRICVSEPEEAREAARFHLDNLPRLSTRPEHIKQLRQTILNLAVRGRLVPQDPNDEPAATLPKRSGAIPTNNIAPFQIPDSWQWTTVEQTGENRLGKMLDKAKNKGSPRRYLRNINVRWFDFNLSDLYEMPFEDEELDQFALRHGDVLICEGGEPGRAAVWDERESSIYFQKAIHRVRFSGNVNPEFFVNVLRESSDCGRLSSYFTGVGIKHFTGKGLASFVFPLPPITEQQRIVAKIDELMTLCDQLDTQLTTTETDSRRLLAAALHAALSPTMRLAA</sequence>
<feature type="domain" description="Type I restriction modification DNA specificity" evidence="5">
    <location>
        <begin position="85"/>
        <end position="265"/>
    </location>
</feature>
<comment type="similarity">
    <text evidence="1">Belongs to the type-I restriction system S methylase family.</text>
</comment>
<evidence type="ECO:0000256" key="3">
    <source>
        <dbReference type="ARBA" id="ARBA00023125"/>
    </source>
</evidence>
<dbReference type="Pfam" id="PF01420">
    <property type="entry name" value="Methylase_S"/>
    <property type="match status" value="2"/>
</dbReference>
<dbReference type="InterPro" id="IPR051212">
    <property type="entry name" value="Type-I_RE_S_subunit"/>
</dbReference>
<evidence type="ECO:0000313" key="6">
    <source>
        <dbReference type="EMBL" id="QFY41712.1"/>
    </source>
</evidence>
<dbReference type="GO" id="GO:0009307">
    <property type="term" value="P:DNA restriction-modification system"/>
    <property type="evidence" value="ECO:0007669"/>
    <property type="project" value="UniProtKB-KW"/>
</dbReference>
<dbReference type="Proteomes" id="UP000325755">
    <property type="component" value="Chromosome"/>
</dbReference>
<protein>
    <recommendedName>
        <fullName evidence="5">Type I restriction modification DNA specificity domain-containing protein</fullName>
    </recommendedName>
</protein>
<dbReference type="PANTHER" id="PTHR43140:SF1">
    <property type="entry name" value="TYPE I RESTRICTION ENZYME ECOKI SPECIFICITY SUBUNIT"/>
    <property type="match status" value="1"/>
</dbReference>
<keyword evidence="7" id="KW-1185">Reference proteome</keyword>
<dbReference type="FunCoup" id="A0A5Q0BF08">
    <property type="interactions" value="34"/>
</dbReference>
<proteinExistence type="inferred from homology"/>
<dbReference type="PANTHER" id="PTHR43140">
    <property type="entry name" value="TYPE-1 RESTRICTION ENZYME ECOKI SPECIFICITY PROTEIN"/>
    <property type="match status" value="1"/>
</dbReference>
<feature type="region of interest" description="Disordered" evidence="4">
    <location>
        <begin position="329"/>
        <end position="348"/>
    </location>
</feature>
<dbReference type="KEGG" id="mmob:F6R98_02940"/>
<dbReference type="InterPro" id="IPR044946">
    <property type="entry name" value="Restrct_endonuc_typeI_TRD_sf"/>
</dbReference>
<dbReference type="SUPFAM" id="SSF116734">
    <property type="entry name" value="DNA methylase specificity domain"/>
    <property type="match status" value="2"/>
</dbReference>
<dbReference type="InParanoid" id="A0A5Q0BF08"/>
<organism evidence="6 7">
    <name type="scientific">Candidatus Methylospira mobilis</name>
    <dbReference type="NCBI Taxonomy" id="1808979"/>
    <lineage>
        <taxon>Bacteria</taxon>
        <taxon>Pseudomonadati</taxon>
        <taxon>Pseudomonadota</taxon>
        <taxon>Gammaproteobacteria</taxon>
        <taxon>Methylococcales</taxon>
        <taxon>Methylococcaceae</taxon>
        <taxon>Candidatus Methylospira</taxon>
    </lineage>
</organism>
<name>A0A5Q0BF08_9GAMM</name>
<dbReference type="CDD" id="cd17253">
    <property type="entry name" value="RMtype1_S_Eco933I-TRD2-CR2_like"/>
    <property type="match status" value="1"/>
</dbReference>
<dbReference type="Gene3D" id="3.90.220.20">
    <property type="entry name" value="DNA methylase specificity domains"/>
    <property type="match status" value="2"/>
</dbReference>
<dbReference type="REBASE" id="367831">
    <property type="entry name" value="S.MmoShm1ORF2965P"/>
</dbReference>
<reference evidence="6 7" key="1">
    <citation type="submission" date="2019-09" db="EMBL/GenBank/DDBJ databases">
        <title>Ecophysiology of the spiral-shaped methanotroph Methylospira mobilis as revealed by the complete genome sequence.</title>
        <authorList>
            <person name="Oshkin I.Y."/>
            <person name="Dedysh S.N."/>
            <person name="Miroshnikov K."/>
            <person name="Danilova O.V."/>
            <person name="Hakobyan A."/>
            <person name="Liesack W."/>
        </authorList>
    </citation>
    <scope>NUCLEOTIDE SEQUENCE [LARGE SCALE GENOMIC DNA]</scope>
    <source>
        <strain evidence="6 7">Shm1</strain>
    </source>
</reference>
<keyword evidence="3" id="KW-0238">DNA-binding</keyword>
<dbReference type="OrthoDB" id="398435at2"/>